<dbReference type="InterPro" id="IPR036812">
    <property type="entry name" value="NAD(P)_OxRdtase_dom_sf"/>
</dbReference>
<dbReference type="GO" id="GO:0005737">
    <property type="term" value="C:cytoplasm"/>
    <property type="evidence" value="ECO:0007669"/>
    <property type="project" value="TreeGrafter"/>
</dbReference>
<accession>F0XQM6</accession>
<keyword evidence="1" id="KW-0560">Oxidoreductase</keyword>
<dbReference type="STRING" id="655863.F0XQM6"/>
<dbReference type="InterPro" id="IPR050791">
    <property type="entry name" value="Aldo-Keto_reductase"/>
</dbReference>
<dbReference type="GeneID" id="25975462"/>
<evidence type="ECO:0000259" key="2">
    <source>
        <dbReference type="Pfam" id="PF00248"/>
    </source>
</evidence>
<dbReference type="HOGENOM" id="CLU_1315524_0_0_1"/>
<dbReference type="GO" id="GO:0016491">
    <property type="term" value="F:oxidoreductase activity"/>
    <property type="evidence" value="ECO:0007669"/>
    <property type="project" value="UniProtKB-KW"/>
</dbReference>
<evidence type="ECO:0000313" key="4">
    <source>
        <dbReference type="Proteomes" id="UP000007796"/>
    </source>
</evidence>
<evidence type="ECO:0000313" key="3">
    <source>
        <dbReference type="EMBL" id="EFW99929.1"/>
    </source>
</evidence>
<sequence>MCDSGTYNEVPSDKERFALLNKAYELSEMFWDSEDLYMDSGDLLSRYFAAYPEKRKDIFLATKFGIQLAFARWPKRLGTDYVDLYYVNRLDGKTPIEQTMAVLAEFVRAGKIRHIGLSTYSVSSLRRAHTVHPSACIQLEYSVFCTTIETDPTGDLRRTLLATARELGVAVAAYSPLGRDILTGSVRDNADLSFAETSELQVPVCRAEA</sequence>
<reference evidence="3 4" key="1">
    <citation type="journal article" date="2011" name="Proc. Natl. Acad. Sci. U.S.A.">
        <title>Genome and transcriptome analyses of the mountain pine beetle-fungal symbiont Grosmannia clavigera, a lodgepole pine pathogen.</title>
        <authorList>
            <person name="DiGuistini S."/>
            <person name="Wang Y."/>
            <person name="Liao N.Y."/>
            <person name="Taylor G."/>
            <person name="Tanguay P."/>
            <person name="Feau N."/>
            <person name="Henrissat B."/>
            <person name="Chan S.K."/>
            <person name="Hesse-Orce U."/>
            <person name="Alamouti S.M."/>
            <person name="Tsui C.K.M."/>
            <person name="Docking R.T."/>
            <person name="Levasseur A."/>
            <person name="Haridas S."/>
            <person name="Robertson G."/>
            <person name="Birol I."/>
            <person name="Holt R.A."/>
            <person name="Marra M.A."/>
            <person name="Hamelin R.C."/>
            <person name="Hirst M."/>
            <person name="Jones S.J.M."/>
            <person name="Bohlmann J."/>
            <person name="Breuil C."/>
        </authorList>
    </citation>
    <scope>NUCLEOTIDE SEQUENCE [LARGE SCALE GENOMIC DNA]</scope>
    <source>
        <strain evidence="4">kw1407 / UAMH 11150</strain>
    </source>
</reference>
<dbReference type="AlphaFoldDB" id="F0XQM6"/>
<dbReference type="PANTHER" id="PTHR43625">
    <property type="entry name" value="AFLATOXIN B1 ALDEHYDE REDUCTASE"/>
    <property type="match status" value="1"/>
</dbReference>
<dbReference type="eggNOG" id="KOG1575">
    <property type="taxonomic scope" value="Eukaryota"/>
</dbReference>
<dbReference type="EMBL" id="GL629807">
    <property type="protein sequence ID" value="EFW99929.1"/>
    <property type="molecule type" value="Genomic_DNA"/>
</dbReference>
<dbReference type="SUPFAM" id="SSF51430">
    <property type="entry name" value="NAD(P)-linked oxidoreductase"/>
    <property type="match status" value="1"/>
</dbReference>
<dbReference type="InterPro" id="IPR023210">
    <property type="entry name" value="NADP_OxRdtase_dom"/>
</dbReference>
<proteinExistence type="predicted"/>
<organism evidence="4">
    <name type="scientific">Grosmannia clavigera (strain kw1407 / UAMH 11150)</name>
    <name type="common">Blue stain fungus</name>
    <name type="synonym">Graphiocladiella clavigera</name>
    <dbReference type="NCBI Taxonomy" id="655863"/>
    <lineage>
        <taxon>Eukaryota</taxon>
        <taxon>Fungi</taxon>
        <taxon>Dikarya</taxon>
        <taxon>Ascomycota</taxon>
        <taxon>Pezizomycotina</taxon>
        <taxon>Sordariomycetes</taxon>
        <taxon>Sordariomycetidae</taxon>
        <taxon>Ophiostomatales</taxon>
        <taxon>Ophiostomataceae</taxon>
        <taxon>Leptographium</taxon>
    </lineage>
</organism>
<dbReference type="InParanoid" id="F0XQM6"/>
<dbReference type="Gene3D" id="3.20.20.100">
    <property type="entry name" value="NADP-dependent oxidoreductase domain"/>
    <property type="match status" value="1"/>
</dbReference>
<feature type="domain" description="NADP-dependent oxidoreductase" evidence="2">
    <location>
        <begin position="9"/>
        <end position="199"/>
    </location>
</feature>
<keyword evidence="4" id="KW-1185">Reference proteome</keyword>
<dbReference type="Proteomes" id="UP000007796">
    <property type="component" value="Unassembled WGS sequence"/>
</dbReference>
<dbReference type="OrthoDB" id="37537at2759"/>
<name>F0XQM6_GROCL</name>
<dbReference type="Pfam" id="PF00248">
    <property type="entry name" value="Aldo_ket_red"/>
    <property type="match status" value="1"/>
</dbReference>
<dbReference type="RefSeq" id="XP_014169344.1">
    <property type="nucleotide sequence ID" value="XM_014313869.1"/>
</dbReference>
<protein>
    <submittedName>
        <fullName evidence="3">Aldo-keto reductase</fullName>
    </submittedName>
</protein>
<gene>
    <name evidence="3" type="ORF">CMQ_247</name>
</gene>
<dbReference type="PANTHER" id="PTHR43625:SF40">
    <property type="entry name" value="ALDO-KETO REDUCTASE YAKC [NADP(+)]"/>
    <property type="match status" value="1"/>
</dbReference>
<evidence type="ECO:0000256" key="1">
    <source>
        <dbReference type="ARBA" id="ARBA00023002"/>
    </source>
</evidence>